<gene>
    <name evidence="2" type="ORF">SAMN04487972_105173</name>
</gene>
<dbReference type="EMBL" id="FOJO01000005">
    <property type="protein sequence ID" value="SFA47969.1"/>
    <property type="molecule type" value="Genomic_DNA"/>
</dbReference>
<sequence>MRILPIMCGLWFAAMAGFFFAFSVAVMPGMQTFSDAEGMTTIRTLSRLADSPVYGLGLWGGLVLAVLAAVLALMSRCEGWQPLFTGCMLYLLGVVVISLVGNMPGNGELVTTLASPGRGTWLNDLGNWSLLNQLRTGISLLAAAFVLIPLLRMPMNYWRVAG</sequence>
<keyword evidence="1" id="KW-0812">Transmembrane</keyword>
<protein>
    <submittedName>
        <fullName evidence="2">Uncharacterized membrane protein</fullName>
    </submittedName>
</protein>
<organism evidence="2 3">
    <name type="scientific">Paracoccus halophilus</name>
    <dbReference type="NCBI Taxonomy" id="376733"/>
    <lineage>
        <taxon>Bacteria</taxon>
        <taxon>Pseudomonadati</taxon>
        <taxon>Pseudomonadota</taxon>
        <taxon>Alphaproteobacteria</taxon>
        <taxon>Rhodobacterales</taxon>
        <taxon>Paracoccaceae</taxon>
        <taxon>Paracoccus</taxon>
    </lineage>
</organism>
<keyword evidence="1" id="KW-1133">Transmembrane helix</keyword>
<feature type="transmembrane region" description="Helical" evidence="1">
    <location>
        <begin position="12"/>
        <end position="33"/>
    </location>
</feature>
<dbReference type="Proteomes" id="UP000182312">
    <property type="component" value="Unassembled WGS sequence"/>
</dbReference>
<proteinExistence type="predicted"/>
<dbReference type="Pfam" id="PF08592">
    <property type="entry name" value="Anthrone_oxy"/>
    <property type="match status" value="1"/>
</dbReference>
<feature type="transmembrane region" description="Helical" evidence="1">
    <location>
        <begin position="134"/>
        <end position="151"/>
    </location>
</feature>
<evidence type="ECO:0000256" key="1">
    <source>
        <dbReference type="SAM" id="Phobius"/>
    </source>
</evidence>
<feature type="transmembrane region" description="Helical" evidence="1">
    <location>
        <begin position="83"/>
        <end position="101"/>
    </location>
</feature>
<evidence type="ECO:0000313" key="2">
    <source>
        <dbReference type="EMBL" id="SFA47969.1"/>
    </source>
</evidence>
<name>A0A1I0T8A8_9RHOB</name>
<feature type="transmembrane region" description="Helical" evidence="1">
    <location>
        <begin position="53"/>
        <end position="74"/>
    </location>
</feature>
<accession>A0A1I0T8A8</accession>
<dbReference type="AlphaFoldDB" id="A0A1I0T8A8"/>
<reference evidence="2 3" key="1">
    <citation type="submission" date="2016-10" db="EMBL/GenBank/DDBJ databases">
        <authorList>
            <person name="de Groot N.N."/>
        </authorList>
    </citation>
    <scope>NUCLEOTIDE SEQUENCE [LARGE SCALE GENOMIC DNA]</scope>
    <source>
        <strain evidence="2 3">CGMCC 1.6117</strain>
    </source>
</reference>
<keyword evidence="1" id="KW-0472">Membrane</keyword>
<evidence type="ECO:0000313" key="3">
    <source>
        <dbReference type="Proteomes" id="UP000182312"/>
    </source>
</evidence>
<dbReference type="InterPro" id="IPR013901">
    <property type="entry name" value="Anthrone_oxy"/>
</dbReference>